<organism evidence="2 3">
    <name type="scientific">Pantoea osteomyelitidis</name>
    <dbReference type="NCBI Taxonomy" id="3230026"/>
    <lineage>
        <taxon>Bacteria</taxon>
        <taxon>Pseudomonadati</taxon>
        <taxon>Pseudomonadota</taxon>
        <taxon>Gammaproteobacteria</taxon>
        <taxon>Enterobacterales</taxon>
        <taxon>Erwiniaceae</taxon>
        <taxon>Pantoea</taxon>
    </lineage>
</organism>
<reference evidence="2 3" key="1">
    <citation type="submission" date="2024-08" db="EMBL/GenBank/DDBJ databases">
        <title>Pantoea ronii - a newly identified human opportunistic pathogen.</title>
        <authorList>
            <person name="Keidar-Friedman D."/>
            <person name="Sorek N."/>
            <person name="Leshin-Carmel D."/>
            <person name="Tsur A."/>
            <person name="Amsalem M."/>
            <person name="Tolkach D."/>
            <person name="Brosh-Nissimov T."/>
        </authorList>
    </citation>
    <scope>NUCLEOTIDE SEQUENCE [LARGE SCALE GENOMIC DNA]</scope>
    <source>
        <strain evidence="2 3">AA23256</strain>
    </source>
</reference>
<name>A0ABW7Q0C7_9GAMM</name>
<keyword evidence="3" id="KW-1185">Reference proteome</keyword>
<protein>
    <submittedName>
        <fullName evidence="2">Uncharacterized protein</fullName>
    </submittedName>
</protein>
<comment type="caution">
    <text evidence="2">The sequence shown here is derived from an EMBL/GenBank/DDBJ whole genome shotgun (WGS) entry which is preliminary data.</text>
</comment>
<proteinExistence type="predicted"/>
<feature type="region of interest" description="Disordered" evidence="1">
    <location>
        <begin position="21"/>
        <end position="47"/>
    </location>
</feature>
<sequence>MDDSFTPPGGIHPHQQHCQQREILGDGQLPQHSQDDQGMQTCGNHLS</sequence>
<evidence type="ECO:0000313" key="2">
    <source>
        <dbReference type="EMBL" id="MFH8135470.1"/>
    </source>
</evidence>
<evidence type="ECO:0000256" key="1">
    <source>
        <dbReference type="SAM" id="MobiDB-lite"/>
    </source>
</evidence>
<feature type="compositionally biased region" description="Polar residues" evidence="1">
    <location>
        <begin position="30"/>
        <end position="47"/>
    </location>
</feature>
<dbReference type="RefSeq" id="WP_397216303.1">
    <property type="nucleotide sequence ID" value="NZ_JBGFSN010000005.1"/>
</dbReference>
<dbReference type="Proteomes" id="UP001611251">
    <property type="component" value="Unassembled WGS sequence"/>
</dbReference>
<gene>
    <name evidence="2" type="ORF">ABU178_14995</name>
</gene>
<accession>A0ABW7Q0C7</accession>
<dbReference type="EMBL" id="JBGFSN010000005">
    <property type="protein sequence ID" value="MFH8135470.1"/>
    <property type="molecule type" value="Genomic_DNA"/>
</dbReference>
<evidence type="ECO:0000313" key="3">
    <source>
        <dbReference type="Proteomes" id="UP001611251"/>
    </source>
</evidence>